<dbReference type="AlphaFoldDB" id="A0A6A5Q8G5"/>
<organism evidence="1 2">
    <name type="scientific">Ampelomyces quisqualis</name>
    <name type="common">Powdery mildew agent</name>
    <dbReference type="NCBI Taxonomy" id="50730"/>
    <lineage>
        <taxon>Eukaryota</taxon>
        <taxon>Fungi</taxon>
        <taxon>Dikarya</taxon>
        <taxon>Ascomycota</taxon>
        <taxon>Pezizomycotina</taxon>
        <taxon>Dothideomycetes</taxon>
        <taxon>Pleosporomycetidae</taxon>
        <taxon>Pleosporales</taxon>
        <taxon>Pleosporineae</taxon>
        <taxon>Phaeosphaeriaceae</taxon>
        <taxon>Ampelomyces</taxon>
    </lineage>
</organism>
<evidence type="ECO:0000313" key="1">
    <source>
        <dbReference type="EMBL" id="KAF1911026.1"/>
    </source>
</evidence>
<proteinExistence type="predicted"/>
<dbReference type="Proteomes" id="UP000800096">
    <property type="component" value="Unassembled WGS sequence"/>
</dbReference>
<evidence type="ECO:0000313" key="2">
    <source>
        <dbReference type="Proteomes" id="UP000800096"/>
    </source>
</evidence>
<reference evidence="1" key="1">
    <citation type="journal article" date="2020" name="Stud. Mycol.">
        <title>101 Dothideomycetes genomes: a test case for predicting lifestyles and emergence of pathogens.</title>
        <authorList>
            <person name="Haridas S."/>
            <person name="Albert R."/>
            <person name="Binder M."/>
            <person name="Bloem J."/>
            <person name="Labutti K."/>
            <person name="Salamov A."/>
            <person name="Andreopoulos B."/>
            <person name="Baker S."/>
            <person name="Barry K."/>
            <person name="Bills G."/>
            <person name="Bluhm B."/>
            <person name="Cannon C."/>
            <person name="Castanera R."/>
            <person name="Culley D."/>
            <person name="Daum C."/>
            <person name="Ezra D."/>
            <person name="Gonzalez J."/>
            <person name="Henrissat B."/>
            <person name="Kuo A."/>
            <person name="Liang C."/>
            <person name="Lipzen A."/>
            <person name="Lutzoni F."/>
            <person name="Magnuson J."/>
            <person name="Mondo S."/>
            <person name="Nolan M."/>
            <person name="Ohm R."/>
            <person name="Pangilinan J."/>
            <person name="Park H.-J."/>
            <person name="Ramirez L."/>
            <person name="Alfaro M."/>
            <person name="Sun H."/>
            <person name="Tritt A."/>
            <person name="Yoshinaga Y."/>
            <person name="Zwiers L.-H."/>
            <person name="Turgeon B."/>
            <person name="Goodwin S."/>
            <person name="Spatafora J."/>
            <person name="Crous P."/>
            <person name="Grigoriev I."/>
        </authorList>
    </citation>
    <scope>NUCLEOTIDE SEQUENCE</scope>
    <source>
        <strain evidence="1">HMLAC05119</strain>
    </source>
</reference>
<protein>
    <submittedName>
        <fullName evidence="1">Uncharacterized protein</fullName>
    </submittedName>
</protein>
<dbReference type="EMBL" id="ML979147">
    <property type="protein sequence ID" value="KAF1911026.1"/>
    <property type="molecule type" value="Genomic_DNA"/>
</dbReference>
<name>A0A6A5Q8G5_AMPQU</name>
<sequence length="150" mass="17342">MCFTACAIKTDYHYIVPLKSFSHQAVVTLELYSARAHTLSCHHHFNTRICRDIFHSSRPTSDGAEVIFLTITKSPKSCLCPPQVQQNNHAYPRPPSKDVTGCIRRLHRRRAASTTPFNIRGTRLHFRSRWSDCLVWFAIFRRVVEMVGTR</sequence>
<accession>A0A6A5Q8G5</accession>
<gene>
    <name evidence="1" type="ORF">BDU57DRAFT_525096</name>
</gene>
<keyword evidence="2" id="KW-1185">Reference proteome</keyword>